<evidence type="ECO:0000313" key="2">
    <source>
        <dbReference type="Proteomes" id="UP000233551"/>
    </source>
</evidence>
<reference evidence="1 2" key="1">
    <citation type="submission" date="2017-11" db="EMBL/GenBank/DDBJ databases">
        <title>De-novo sequencing of pomegranate (Punica granatum L.) genome.</title>
        <authorList>
            <person name="Akparov Z."/>
            <person name="Amiraslanov A."/>
            <person name="Hajiyeva S."/>
            <person name="Abbasov M."/>
            <person name="Kaur K."/>
            <person name="Hamwieh A."/>
            <person name="Solovyev V."/>
            <person name="Salamov A."/>
            <person name="Braich B."/>
            <person name="Kosarev P."/>
            <person name="Mahmoud A."/>
            <person name="Hajiyev E."/>
            <person name="Babayeva S."/>
            <person name="Izzatullayeva V."/>
            <person name="Mammadov A."/>
            <person name="Mammadov A."/>
            <person name="Sharifova S."/>
            <person name="Ojaghi J."/>
            <person name="Eynullazada K."/>
            <person name="Bayramov B."/>
            <person name="Abdulazimova A."/>
            <person name="Shahmuradov I."/>
        </authorList>
    </citation>
    <scope>NUCLEOTIDE SEQUENCE [LARGE SCALE GENOMIC DNA]</scope>
    <source>
        <strain evidence="2">cv. AG2017</strain>
        <tissue evidence="1">Leaf</tissue>
    </source>
</reference>
<name>A0A2I0L851_PUNGR</name>
<sequence>MNRVGSDPPEGETAQERSWAGLGVLGLMDLGWACEAKEMGRGPLADGRSGSPRTVATTLRAAVSPLDAAVGAGMDADDGSGHRRRFAVVDLGLTEIKTKIAKICDILRSRPTGIAGSR</sequence>
<keyword evidence="2" id="KW-1185">Reference proteome</keyword>
<dbReference type="EMBL" id="PGOL01000107">
    <property type="protein sequence ID" value="PKI76882.1"/>
    <property type="molecule type" value="Genomic_DNA"/>
</dbReference>
<organism evidence="1 2">
    <name type="scientific">Punica granatum</name>
    <name type="common">Pomegranate</name>
    <dbReference type="NCBI Taxonomy" id="22663"/>
    <lineage>
        <taxon>Eukaryota</taxon>
        <taxon>Viridiplantae</taxon>
        <taxon>Streptophyta</taxon>
        <taxon>Embryophyta</taxon>
        <taxon>Tracheophyta</taxon>
        <taxon>Spermatophyta</taxon>
        <taxon>Magnoliopsida</taxon>
        <taxon>eudicotyledons</taxon>
        <taxon>Gunneridae</taxon>
        <taxon>Pentapetalae</taxon>
        <taxon>rosids</taxon>
        <taxon>malvids</taxon>
        <taxon>Myrtales</taxon>
        <taxon>Lythraceae</taxon>
        <taxon>Punica</taxon>
    </lineage>
</organism>
<gene>
    <name evidence="1" type="ORF">CRG98_002669</name>
</gene>
<evidence type="ECO:0000313" key="1">
    <source>
        <dbReference type="EMBL" id="PKI76882.1"/>
    </source>
</evidence>
<protein>
    <submittedName>
        <fullName evidence="1">Uncharacterized protein</fullName>
    </submittedName>
</protein>
<comment type="caution">
    <text evidence="1">The sequence shown here is derived from an EMBL/GenBank/DDBJ whole genome shotgun (WGS) entry which is preliminary data.</text>
</comment>
<dbReference type="Proteomes" id="UP000233551">
    <property type="component" value="Unassembled WGS sequence"/>
</dbReference>
<accession>A0A2I0L851</accession>
<dbReference type="AlphaFoldDB" id="A0A2I0L851"/>
<proteinExistence type="predicted"/>